<dbReference type="InterPro" id="IPR025475">
    <property type="entry name" value="DUF4326"/>
</dbReference>
<evidence type="ECO:0000313" key="3">
    <source>
        <dbReference type="Proteomes" id="UP001160130"/>
    </source>
</evidence>
<reference evidence="2 3" key="1">
    <citation type="submission" date="2023-04" db="EMBL/GenBank/DDBJ databases">
        <title>Forest soil microbial communities from Buena Vista Peninsula, Colon Province, Panama.</title>
        <authorList>
            <person name="Bouskill N."/>
        </authorList>
    </citation>
    <scope>NUCLEOTIDE SEQUENCE [LARGE SCALE GENOMIC DNA]</scope>
    <source>
        <strain evidence="2 3">AC80</strain>
    </source>
</reference>
<keyword evidence="3" id="KW-1185">Reference proteome</keyword>
<evidence type="ECO:0000313" key="2">
    <source>
        <dbReference type="EMBL" id="MDH6199218.1"/>
    </source>
</evidence>
<feature type="domain" description="DUF4326" evidence="1">
    <location>
        <begin position="8"/>
        <end position="106"/>
    </location>
</feature>
<dbReference type="Pfam" id="PF14216">
    <property type="entry name" value="DUF4326"/>
    <property type="match status" value="1"/>
</dbReference>
<gene>
    <name evidence="2" type="ORF">M2272_005886</name>
</gene>
<evidence type="ECO:0000259" key="1">
    <source>
        <dbReference type="Pfam" id="PF14216"/>
    </source>
</evidence>
<organism evidence="2 3">
    <name type="scientific">Mycolicibacterium frederiksbergense</name>
    <dbReference type="NCBI Taxonomy" id="117567"/>
    <lineage>
        <taxon>Bacteria</taxon>
        <taxon>Bacillati</taxon>
        <taxon>Actinomycetota</taxon>
        <taxon>Actinomycetes</taxon>
        <taxon>Mycobacteriales</taxon>
        <taxon>Mycobacteriaceae</taxon>
        <taxon>Mycolicibacterium</taxon>
    </lineage>
</organism>
<comment type="caution">
    <text evidence="2">The sequence shown here is derived from an EMBL/GenBank/DDBJ whole genome shotgun (WGS) entry which is preliminary data.</text>
</comment>
<sequence>MPERIQRKRTKGWRMPECSCGCGNSARYVGRGTRWGNPFIIGAAGFRLPNGGAVFYRSGTGASAAIVVDLYRKWTARTLPLTEIRGHDLACWCPLDQACHADVLLELANA</sequence>
<name>A0ABT6L8L0_9MYCO</name>
<proteinExistence type="predicted"/>
<accession>A0ABT6L8L0</accession>
<dbReference type="Proteomes" id="UP001160130">
    <property type="component" value="Unassembled WGS sequence"/>
</dbReference>
<protein>
    <recommendedName>
        <fullName evidence="1">DUF4326 domain-containing protein</fullName>
    </recommendedName>
</protein>
<dbReference type="RefSeq" id="WP_280835769.1">
    <property type="nucleotide sequence ID" value="NZ_JARXVE010000016.1"/>
</dbReference>
<dbReference type="EMBL" id="JARXVE010000016">
    <property type="protein sequence ID" value="MDH6199218.1"/>
    <property type="molecule type" value="Genomic_DNA"/>
</dbReference>